<dbReference type="InterPro" id="IPR023753">
    <property type="entry name" value="FAD/NAD-binding_dom"/>
</dbReference>
<comment type="cofactor">
    <cofactor evidence="1">
        <name>FAD</name>
        <dbReference type="ChEBI" id="CHEBI:57692"/>
    </cofactor>
</comment>
<name>A0ABY6FUN7_9MICC</name>
<keyword evidence="8" id="KW-1185">Reference proteome</keyword>
<protein>
    <submittedName>
        <fullName evidence="7">NAD(P)/FAD-dependent oxidoreductase</fullName>
    </submittedName>
</protein>
<accession>A0ABY6FUN7</accession>
<evidence type="ECO:0000313" key="8">
    <source>
        <dbReference type="Proteomes" id="UP001063368"/>
    </source>
</evidence>
<dbReference type="Pfam" id="PF02852">
    <property type="entry name" value="Pyr_redox_dim"/>
    <property type="match status" value="1"/>
</dbReference>
<dbReference type="EMBL" id="CP106856">
    <property type="protein sequence ID" value="UYB36497.1"/>
    <property type="molecule type" value="Genomic_DNA"/>
</dbReference>
<evidence type="ECO:0000256" key="1">
    <source>
        <dbReference type="ARBA" id="ARBA00001974"/>
    </source>
</evidence>
<sequence>MTESLETDVIVLGAGAAGENAAGRVVSAGLESIIVESALVGGECSYWACMPSKALLRPGTALAEASAVDGSREAVSGSLDVPAVLRRRDSFTSNWDDASQVQWVKDTGIGLVRGRARLTGERTVEVTDDAGTRVTITARHAVVLATGSVPVEPPVDGLADVEYWGTREATSSSEVPGSLLVLGGGVAGTELAQAYARLGSKVSLVARHGVLDSLPAPAAKLVIDALEADGVEIHGNTSPERISRDESGAIVMDLPGGQRLAGDRLLVSTGRRPALDGLGLEELGLDPNSLRTDDSGLVAGAANWLYAVGDAAGKVLLTHQGKYEARATGSAIAARAHGEIGFGEPPAYSRFTATADHTAVPQVVFTDPEIAMVGLSPKDASARGIRVSETSLPLSVAGSSLFADGYTGWAQMVVDEDRGIPVGFTFAGPGVAELLHAATIAVTGQVPLDRLWHAVPAYPTISEVWLRLLEKYGL</sequence>
<dbReference type="PANTHER" id="PTHR43014">
    <property type="entry name" value="MERCURIC REDUCTASE"/>
    <property type="match status" value="1"/>
</dbReference>
<dbReference type="Proteomes" id="UP001063368">
    <property type="component" value="Chromosome"/>
</dbReference>
<evidence type="ECO:0000256" key="2">
    <source>
        <dbReference type="ARBA" id="ARBA00007532"/>
    </source>
</evidence>
<dbReference type="InterPro" id="IPR036188">
    <property type="entry name" value="FAD/NAD-bd_sf"/>
</dbReference>
<dbReference type="InterPro" id="IPR004099">
    <property type="entry name" value="Pyr_nucl-diS_OxRdtase_dimer"/>
</dbReference>
<keyword evidence="3" id="KW-0285">Flavoprotein</keyword>
<dbReference type="RefSeq" id="WP_263128180.1">
    <property type="nucleotide sequence ID" value="NZ_CP106856.1"/>
</dbReference>
<evidence type="ECO:0000256" key="4">
    <source>
        <dbReference type="ARBA" id="ARBA00022827"/>
    </source>
</evidence>
<gene>
    <name evidence="7" type="ORF">N9A08_02075</name>
</gene>
<dbReference type="PANTHER" id="PTHR43014:SF2">
    <property type="entry name" value="MERCURIC REDUCTASE"/>
    <property type="match status" value="1"/>
</dbReference>
<proteinExistence type="inferred from homology"/>
<dbReference type="InterPro" id="IPR016156">
    <property type="entry name" value="FAD/NAD-linked_Rdtase_dimer_sf"/>
</dbReference>
<evidence type="ECO:0000256" key="3">
    <source>
        <dbReference type="ARBA" id="ARBA00022630"/>
    </source>
</evidence>
<feature type="domain" description="Pyridine nucleotide-disulphide oxidoreductase dimerisation" evidence="5">
    <location>
        <begin position="360"/>
        <end position="465"/>
    </location>
</feature>
<evidence type="ECO:0000313" key="7">
    <source>
        <dbReference type="EMBL" id="UYB36497.1"/>
    </source>
</evidence>
<dbReference type="PRINTS" id="PR00368">
    <property type="entry name" value="FADPNR"/>
</dbReference>
<dbReference type="Gene3D" id="3.30.390.30">
    <property type="match status" value="1"/>
</dbReference>
<dbReference type="InterPro" id="IPR001100">
    <property type="entry name" value="Pyr_nuc-diS_OxRdtase"/>
</dbReference>
<feature type="domain" description="FAD/NAD(P)-binding" evidence="6">
    <location>
        <begin position="8"/>
        <end position="320"/>
    </location>
</feature>
<dbReference type="PIRSF" id="PIRSF000350">
    <property type="entry name" value="Mercury_reductase_MerA"/>
    <property type="match status" value="1"/>
</dbReference>
<evidence type="ECO:0000259" key="6">
    <source>
        <dbReference type="Pfam" id="PF07992"/>
    </source>
</evidence>
<organism evidence="7 8">
    <name type="scientific">Arthrobacter koreensis</name>
    <dbReference type="NCBI Taxonomy" id="199136"/>
    <lineage>
        <taxon>Bacteria</taxon>
        <taxon>Bacillati</taxon>
        <taxon>Actinomycetota</taxon>
        <taxon>Actinomycetes</taxon>
        <taxon>Micrococcales</taxon>
        <taxon>Micrococcaceae</taxon>
        <taxon>Arthrobacter</taxon>
    </lineage>
</organism>
<keyword evidence="4" id="KW-0274">FAD</keyword>
<evidence type="ECO:0000259" key="5">
    <source>
        <dbReference type="Pfam" id="PF02852"/>
    </source>
</evidence>
<dbReference type="PRINTS" id="PR00411">
    <property type="entry name" value="PNDRDTASEI"/>
</dbReference>
<dbReference type="Pfam" id="PF07992">
    <property type="entry name" value="Pyr_redox_2"/>
    <property type="match status" value="1"/>
</dbReference>
<dbReference type="SUPFAM" id="SSF51905">
    <property type="entry name" value="FAD/NAD(P)-binding domain"/>
    <property type="match status" value="1"/>
</dbReference>
<reference evidence="7" key="1">
    <citation type="submission" date="2022-09" db="EMBL/GenBank/DDBJ databases">
        <authorList>
            <person name="Li D."/>
            <person name="Cheng J."/>
            <person name="Li Y."/>
        </authorList>
    </citation>
    <scope>NUCLEOTIDE SEQUENCE</scope>
    <source>
        <strain evidence="7">DL</strain>
    </source>
</reference>
<dbReference type="Gene3D" id="3.50.50.60">
    <property type="entry name" value="FAD/NAD(P)-binding domain"/>
    <property type="match status" value="2"/>
</dbReference>
<comment type="similarity">
    <text evidence="2">Belongs to the class-I pyridine nucleotide-disulfide oxidoreductase family.</text>
</comment>
<dbReference type="SUPFAM" id="SSF55424">
    <property type="entry name" value="FAD/NAD-linked reductases, dimerisation (C-terminal) domain"/>
    <property type="match status" value="1"/>
</dbReference>